<organism evidence="2 3">
    <name type="scientific">Candidatus Segetimicrobium genomatis</name>
    <dbReference type="NCBI Taxonomy" id="2569760"/>
    <lineage>
        <taxon>Bacteria</taxon>
        <taxon>Bacillati</taxon>
        <taxon>Candidatus Sysuimicrobiota</taxon>
        <taxon>Candidatus Sysuimicrobiia</taxon>
        <taxon>Candidatus Sysuimicrobiales</taxon>
        <taxon>Candidatus Segetimicrobiaceae</taxon>
        <taxon>Candidatus Segetimicrobium</taxon>
    </lineage>
</organism>
<dbReference type="EMBL" id="VBAN01000196">
    <property type="protein sequence ID" value="TMI81685.1"/>
    <property type="molecule type" value="Genomic_DNA"/>
</dbReference>
<dbReference type="NCBIfam" id="TIGR02595">
    <property type="entry name" value="PEP_CTERM"/>
    <property type="match status" value="1"/>
</dbReference>
<feature type="signal peptide" evidence="1">
    <location>
        <begin position="1"/>
        <end position="27"/>
    </location>
</feature>
<evidence type="ECO:0000313" key="2">
    <source>
        <dbReference type="EMBL" id="TMI81685.1"/>
    </source>
</evidence>
<reference evidence="2 3" key="1">
    <citation type="journal article" date="2019" name="Nat. Microbiol.">
        <title>Mediterranean grassland soil C-N compound turnover is dependent on rainfall and depth, and is mediated by genomically divergent microorganisms.</title>
        <authorList>
            <person name="Diamond S."/>
            <person name="Andeer P.F."/>
            <person name="Li Z."/>
            <person name="Crits-Christoph A."/>
            <person name="Burstein D."/>
            <person name="Anantharaman K."/>
            <person name="Lane K.R."/>
            <person name="Thomas B.C."/>
            <person name="Pan C."/>
            <person name="Northen T.R."/>
            <person name="Banfield J.F."/>
        </authorList>
    </citation>
    <scope>NUCLEOTIDE SEQUENCE [LARGE SCALE GENOMIC DNA]</scope>
    <source>
        <strain evidence="2">NP_6</strain>
    </source>
</reference>
<evidence type="ECO:0000313" key="3">
    <source>
        <dbReference type="Proteomes" id="UP000318093"/>
    </source>
</evidence>
<evidence type="ECO:0000256" key="1">
    <source>
        <dbReference type="SAM" id="SignalP"/>
    </source>
</evidence>
<dbReference type="InterPro" id="IPR013424">
    <property type="entry name" value="Ice-binding_C"/>
</dbReference>
<comment type="caution">
    <text evidence="2">The sequence shown here is derived from an EMBL/GenBank/DDBJ whole genome shotgun (WGS) entry which is preliminary data.</text>
</comment>
<protein>
    <submittedName>
        <fullName evidence="2">PEP-CTERM sorting domain-containing protein</fullName>
    </submittedName>
</protein>
<sequence length="210" mass="21585">MRGFLSCLGVGGLLAAASLVHPAVVSAQPPCQNLPGGGPFDFVIAETPQFATANPEIFACLTPQIQPTFTFTLDLTEDPNSPTFSPIFPDSDSVFSGTGPAGFSNITLDSDTEPFGILGTSSLTQSEVPIACPSGFIADPPSEAPNTCDGAVISGIPFVDPLTPSQTHLGTLTVISDVGAAVPEPPTGLLLGAALPAFLRIRRRSMRMSA</sequence>
<proteinExistence type="predicted"/>
<feature type="chain" id="PRO_5022196650" evidence="1">
    <location>
        <begin position="28"/>
        <end position="210"/>
    </location>
</feature>
<gene>
    <name evidence="2" type="ORF">E6H03_06685</name>
</gene>
<accession>A0A537JDV3</accession>
<dbReference type="AlphaFoldDB" id="A0A537JDV3"/>
<keyword evidence="1" id="KW-0732">Signal</keyword>
<name>A0A537JDV3_9BACT</name>
<dbReference type="Proteomes" id="UP000318093">
    <property type="component" value="Unassembled WGS sequence"/>
</dbReference>